<dbReference type="InterPro" id="IPR050128">
    <property type="entry name" value="Sulfate_adenylyltrnsfr_sub2"/>
</dbReference>
<dbReference type="InterPro" id="IPR017900">
    <property type="entry name" value="4Fe4S_Fe_S_CS"/>
</dbReference>
<sequence>MYGYEWTSQYGIFKLSVTSKLEKEIRPVFKEELDFFGMQEYWNYPDTTAPLLWAEGIRRYILNGECVAEAKGGGFYTKPRIEVFKKDLCLKAIDLDLLWSVNEGLIKGLEQKAVFFIRRQYEEFSGQGYSFVVAFSGGKDSLLVLDLVDKALPPDCFQVIFSNTGMELQGTIDAIERAKKHWSNLRFYEAASHMTPERTWDEFGPPGRRMRWCCAVHKSVPTLLKLREITGDYNVKAVVFDGVRAEESAARSQYGDVSVGAKNISQVNCSPILKWNSAEAFVYLLKNNILLNHLYYLGFNRVGCTVCPLSSKWRDSLSNSLFHNEVKTLLGKVERYAENQGVNANRRQLYIESNGWRTRMGGRNLPNGGNRVLENIINDNLIFQFTTSPKQNWFDVAPLLGPIIEVSGNRGVQLIQRREFSFTVDNSDAFTVKYAPYKQMDRYILSYLRGVANKVAYCIGCKACVVQCPTGAFTILDSGRIFVREDRCVHCGNCIVFTGGKGCLVAKSLSTTLGGNGMNLKGMNRYQTFGFRRIWLEHYFELGSDCFSTGHLGNRQYDALKVWLKESGLITPANKGEKSGNPTPLFERLKTLGAYNPLTWAVIWSNLAYASTIIRWYMLKVPAGETYEKGDLVSMLGDDYSHSTRDNAITSLLETLRHSPVGSVLKQGIPIAIGNSYKFIKQGWETPDALAVLYALYLWAEKTGRHAFSLAQLEQARSSDESAGMDPVSIFAINPAAFKEILQELALHFEKFIRVSFVADLDNVRLSTEVSSLDIIDLAIE</sequence>
<dbReference type="OrthoDB" id="9794018at2"/>
<feature type="domain" description="4Fe-4S ferredoxin-type" evidence="4">
    <location>
        <begin position="448"/>
        <end position="478"/>
    </location>
</feature>
<dbReference type="SUPFAM" id="SSF52402">
    <property type="entry name" value="Adenine nucleotide alpha hydrolases-like"/>
    <property type="match status" value="1"/>
</dbReference>
<keyword evidence="1" id="KW-0479">Metal-binding</keyword>
<dbReference type="GO" id="GO:0051536">
    <property type="term" value="F:iron-sulfur cluster binding"/>
    <property type="evidence" value="ECO:0007669"/>
    <property type="project" value="UniProtKB-KW"/>
</dbReference>
<dbReference type="SUPFAM" id="SSF54862">
    <property type="entry name" value="4Fe-4S ferredoxins"/>
    <property type="match status" value="1"/>
</dbReference>
<dbReference type="Pfam" id="PF01507">
    <property type="entry name" value="PAPS_reduct"/>
    <property type="match status" value="1"/>
</dbReference>
<evidence type="ECO:0000259" key="4">
    <source>
        <dbReference type="PROSITE" id="PS51379"/>
    </source>
</evidence>
<comment type="caution">
    <text evidence="5">The sequence shown here is derived from an EMBL/GenBank/DDBJ whole genome shotgun (WGS) entry which is preliminary data.</text>
</comment>
<evidence type="ECO:0000256" key="3">
    <source>
        <dbReference type="ARBA" id="ARBA00023014"/>
    </source>
</evidence>
<keyword evidence="2" id="KW-0408">Iron</keyword>
<dbReference type="Pfam" id="PF12838">
    <property type="entry name" value="Fer4_7"/>
    <property type="match status" value="1"/>
</dbReference>
<evidence type="ECO:0000256" key="2">
    <source>
        <dbReference type="ARBA" id="ARBA00023004"/>
    </source>
</evidence>
<evidence type="ECO:0000313" key="6">
    <source>
        <dbReference type="Proteomes" id="UP000295066"/>
    </source>
</evidence>
<dbReference type="InterPro" id="IPR014729">
    <property type="entry name" value="Rossmann-like_a/b/a_fold"/>
</dbReference>
<dbReference type="Gene3D" id="3.30.70.20">
    <property type="match status" value="1"/>
</dbReference>
<protein>
    <submittedName>
        <fullName evidence="5">Phosphoadenosine phosphosulfate reductase</fullName>
    </submittedName>
</protein>
<dbReference type="Gene3D" id="3.40.50.620">
    <property type="entry name" value="HUPs"/>
    <property type="match status" value="1"/>
</dbReference>
<dbReference type="Proteomes" id="UP000295066">
    <property type="component" value="Unassembled WGS sequence"/>
</dbReference>
<reference evidence="5 6" key="1">
    <citation type="submission" date="2019-03" db="EMBL/GenBank/DDBJ databases">
        <title>Genomic Encyclopedia of Type Strains, Phase IV (KMG-IV): sequencing the most valuable type-strain genomes for metagenomic binning, comparative biology and taxonomic classification.</title>
        <authorList>
            <person name="Goeker M."/>
        </authorList>
    </citation>
    <scope>NUCLEOTIDE SEQUENCE [LARGE SCALE GENOMIC DNA]</scope>
    <source>
        <strain evidence="5 6">DSM 25964</strain>
    </source>
</reference>
<proteinExistence type="predicted"/>
<dbReference type="PANTHER" id="PTHR43196">
    <property type="entry name" value="SULFATE ADENYLYLTRANSFERASE SUBUNIT 2"/>
    <property type="match status" value="1"/>
</dbReference>
<keyword evidence="6" id="KW-1185">Reference proteome</keyword>
<evidence type="ECO:0000256" key="1">
    <source>
        <dbReference type="ARBA" id="ARBA00022723"/>
    </source>
</evidence>
<dbReference type="InterPro" id="IPR017896">
    <property type="entry name" value="4Fe4S_Fe-S-bd"/>
</dbReference>
<dbReference type="GO" id="GO:0046872">
    <property type="term" value="F:metal ion binding"/>
    <property type="evidence" value="ECO:0007669"/>
    <property type="project" value="UniProtKB-KW"/>
</dbReference>
<dbReference type="PROSITE" id="PS00198">
    <property type="entry name" value="4FE4S_FER_1"/>
    <property type="match status" value="1"/>
</dbReference>
<keyword evidence="3" id="KW-0411">Iron-sulfur</keyword>
<dbReference type="AlphaFoldDB" id="A0A4R8M9H5"/>
<dbReference type="PANTHER" id="PTHR43196:SF2">
    <property type="entry name" value="PHOSPHOADENOSINE PHOSPHOSULFATE REDUCTASE"/>
    <property type="match status" value="1"/>
</dbReference>
<dbReference type="PROSITE" id="PS51379">
    <property type="entry name" value="4FE4S_FER_2"/>
    <property type="match status" value="1"/>
</dbReference>
<evidence type="ECO:0000313" key="5">
    <source>
        <dbReference type="EMBL" id="TDY61884.1"/>
    </source>
</evidence>
<gene>
    <name evidence="5" type="ORF">C8D99_104128</name>
</gene>
<dbReference type="InterPro" id="IPR002500">
    <property type="entry name" value="PAPS_reduct_dom"/>
</dbReference>
<dbReference type="GO" id="GO:0003824">
    <property type="term" value="F:catalytic activity"/>
    <property type="evidence" value="ECO:0007669"/>
    <property type="project" value="InterPro"/>
</dbReference>
<dbReference type="EMBL" id="SORI01000004">
    <property type="protein sequence ID" value="TDY61884.1"/>
    <property type="molecule type" value="Genomic_DNA"/>
</dbReference>
<name>A0A4R8M9H5_9BACT</name>
<accession>A0A4R8M9H5</accession>
<dbReference type="RefSeq" id="WP_133956947.1">
    <property type="nucleotide sequence ID" value="NZ_SORI01000004.1"/>
</dbReference>
<organism evidence="5 6">
    <name type="scientific">Aminivibrio pyruvatiphilus</name>
    <dbReference type="NCBI Taxonomy" id="1005740"/>
    <lineage>
        <taxon>Bacteria</taxon>
        <taxon>Thermotogati</taxon>
        <taxon>Synergistota</taxon>
        <taxon>Synergistia</taxon>
        <taxon>Synergistales</taxon>
        <taxon>Aminobacteriaceae</taxon>
        <taxon>Aminivibrio</taxon>
    </lineage>
</organism>